<accession>A0A382IEY0</accession>
<evidence type="ECO:0000313" key="1">
    <source>
        <dbReference type="EMBL" id="SVB97842.1"/>
    </source>
</evidence>
<dbReference type="AlphaFoldDB" id="A0A382IEY0"/>
<dbReference type="EMBL" id="UINC01066790">
    <property type="protein sequence ID" value="SVB97842.1"/>
    <property type="molecule type" value="Genomic_DNA"/>
</dbReference>
<reference evidence="1" key="1">
    <citation type="submission" date="2018-05" db="EMBL/GenBank/DDBJ databases">
        <authorList>
            <person name="Lanie J.A."/>
            <person name="Ng W.-L."/>
            <person name="Kazmierczak K.M."/>
            <person name="Andrzejewski T.M."/>
            <person name="Davidsen T.M."/>
            <person name="Wayne K.J."/>
            <person name="Tettelin H."/>
            <person name="Glass J.I."/>
            <person name="Rusch D."/>
            <person name="Podicherti R."/>
            <person name="Tsui H.-C.T."/>
            <person name="Winkler M.E."/>
        </authorList>
    </citation>
    <scope>NUCLEOTIDE SEQUENCE</scope>
</reference>
<name>A0A382IEY0_9ZZZZ</name>
<feature type="non-terminal residue" evidence="1">
    <location>
        <position position="1"/>
    </location>
</feature>
<sequence length="365" mass="37026">GSIDLAHMSANSVDSDQYVDASIDLAHMSANSVDSPQYVDASVDNVHLANSTWTVSDGSNTSPISLGGTATFSGTANEIEVGESAGTVTIGLPNNVTIAGNLTVSGTQTTVSSTTIEVADPLLHLATGNNAADAVDIGLYGLYDTSGSLDLYGGLFRDASDSGKWNLFKDLQAAPTTTVNKSGTGYAVGTLVSNLEGDVTGDLTGTASLATAVTATANDSTDETVYLTFIDGATGTQGIETDTGLTYNPSSGNLVIGGTVDGRDLQTDGTKLDTIETSATADQSNAEIRAAVEAASDSNVFTDADHTKLNAIEASATADQTAAEILTLIKTVDGAASGLDADLLDGQTGTHYRVDIYNAAGSLLN</sequence>
<organism evidence="1">
    <name type="scientific">marine metagenome</name>
    <dbReference type="NCBI Taxonomy" id="408172"/>
    <lineage>
        <taxon>unclassified sequences</taxon>
        <taxon>metagenomes</taxon>
        <taxon>ecological metagenomes</taxon>
    </lineage>
</organism>
<gene>
    <name evidence="1" type="ORF">METZ01_LOCUS250696</name>
</gene>
<protein>
    <submittedName>
        <fullName evidence="1">Uncharacterized protein</fullName>
    </submittedName>
</protein>
<proteinExistence type="predicted"/>